<dbReference type="Proteomes" id="UP001307889">
    <property type="component" value="Chromosome 10"/>
</dbReference>
<organism evidence="1 2">
    <name type="scientific">Nesidiocoris tenuis</name>
    <dbReference type="NCBI Taxonomy" id="355587"/>
    <lineage>
        <taxon>Eukaryota</taxon>
        <taxon>Metazoa</taxon>
        <taxon>Ecdysozoa</taxon>
        <taxon>Arthropoda</taxon>
        <taxon>Hexapoda</taxon>
        <taxon>Insecta</taxon>
        <taxon>Pterygota</taxon>
        <taxon>Neoptera</taxon>
        <taxon>Paraneoptera</taxon>
        <taxon>Hemiptera</taxon>
        <taxon>Heteroptera</taxon>
        <taxon>Panheteroptera</taxon>
        <taxon>Cimicomorpha</taxon>
        <taxon>Miridae</taxon>
        <taxon>Dicyphina</taxon>
        <taxon>Nesidiocoris</taxon>
    </lineage>
</organism>
<proteinExistence type="predicted"/>
<keyword evidence="2" id="KW-1185">Reference proteome</keyword>
<sequence>MDNRCSRYQIADSAITTFHEMFDFNGATFCVAILMSLDLTGMGKDEPGWIFSRKIPPLVGGLSVSLVSAKRYNSSETYD</sequence>
<evidence type="ECO:0000313" key="2">
    <source>
        <dbReference type="Proteomes" id="UP001307889"/>
    </source>
</evidence>
<protein>
    <submittedName>
        <fullName evidence="1">Uncharacterized protein</fullName>
    </submittedName>
</protein>
<name>A0ABN7B975_9HEMI</name>
<dbReference type="EMBL" id="AP028918">
    <property type="protein sequence ID" value="BES99352.1"/>
    <property type="molecule type" value="Genomic_DNA"/>
</dbReference>
<gene>
    <name evidence="1" type="ORF">NTJ_12169</name>
</gene>
<evidence type="ECO:0000313" key="1">
    <source>
        <dbReference type="EMBL" id="BES99352.1"/>
    </source>
</evidence>
<accession>A0ABN7B975</accession>
<reference evidence="1 2" key="1">
    <citation type="submission" date="2023-09" db="EMBL/GenBank/DDBJ databases">
        <title>Nesidiocoris tenuis whole genome shotgun sequence.</title>
        <authorList>
            <person name="Shibata T."/>
            <person name="Shimoda M."/>
            <person name="Kobayashi T."/>
            <person name="Uehara T."/>
        </authorList>
    </citation>
    <scope>NUCLEOTIDE SEQUENCE [LARGE SCALE GENOMIC DNA]</scope>
    <source>
        <strain evidence="1 2">Japan</strain>
    </source>
</reference>